<evidence type="ECO:0000313" key="1">
    <source>
        <dbReference type="EMBL" id="KAK3203897.1"/>
    </source>
</evidence>
<accession>A0AAN6LTB3</accession>
<comment type="caution">
    <text evidence="1">The sequence shown here is derived from an EMBL/GenBank/DDBJ whole genome shotgun (WGS) entry which is preliminary data.</text>
</comment>
<dbReference type="AlphaFoldDB" id="A0AAN6LTB3"/>
<evidence type="ECO:0000313" key="2">
    <source>
        <dbReference type="Proteomes" id="UP001280581"/>
    </source>
</evidence>
<reference evidence="1 2" key="1">
    <citation type="submission" date="2021-02" db="EMBL/GenBank/DDBJ databases">
        <title>Genome assembly of Pseudopithomyces chartarum.</title>
        <authorList>
            <person name="Jauregui R."/>
            <person name="Singh J."/>
            <person name="Voisey C."/>
        </authorList>
    </citation>
    <scope>NUCLEOTIDE SEQUENCE [LARGE SCALE GENOMIC DNA]</scope>
    <source>
        <strain evidence="1 2">AGR01</strain>
    </source>
</reference>
<dbReference type="Proteomes" id="UP001280581">
    <property type="component" value="Unassembled WGS sequence"/>
</dbReference>
<organism evidence="1 2">
    <name type="scientific">Pseudopithomyces chartarum</name>
    <dbReference type="NCBI Taxonomy" id="1892770"/>
    <lineage>
        <taxon>Eukaryota</taxon>
        <taxon>Fungi</taxon>
        <taxon>Dikarya</taxon>
        <taxon>Ascomycota</taxon>
        <taxon>Pezizomycotina</taxon>
        <taxon>Dothideomycetes</taxon>
        <taxon>Pleosporomycetidae</taxon>
        <taxon>Pleosporales</taxon>
        <taxon>Massarineae</taxon>
        <taxon>Didymosphaeriaceae</taxon>
        <taxon>Pseudopithomyces</taxon>
    </lineage>
</organism>
<dbReference type="EMBL" id="WVTA01000010">
    <property type="protein sequence ID" value="KAK3203897.1"/>
    <property type="molecule type" value="Genomic_DNA"/>
</dbReference>
<protein>
    <submittedName>
        <fullName evidence="1">Uncharacterized protein</fullName>
    </submittedName>
</protein>
<keyword evidence="2" id="KW-1185">Reference proteome</keyword>
<proteinExistence type="predicted"/>
<gene>
    <name evidence="1" type="ORF">GRF29_106g917918</name>
</gene>
<sequence length="369" mass="42140">MVLLCGLACPIGRLGQKESSSSPTNLLNIPRELRDEIFTLVLTHRHPSPKTPAEVEAQTRTWGGGGWSSSDLVSYLQNPRAYDTNAAGLLSTSTQLRIETEDVLKRLDLTHELDIKFVNERYLAPTWILIHTKPLHFKRVHVVLQSIGAWQVPAQRMKHSARDPWFPGNGGPPGYVWLFYNTLMHFLRWGISGPQNTDHSIDVCVERLELDFVDPENTELLPPLDKFANLQMARCQRARSARFSNEAHGPELLQPELLARDLTSSMLYLFGMDYHAAEYAELLHERIGEMVFLVNGALMQQLDVGQILADLEFNNSFSNVRRDYRVDTWIDWKEKAQLGRKKRGLKTVGFKDGWQDQARTAAAQYYARR</sequence>
<name>A0AAN6LTB3_9PLEO</name>